<dbReference type="EMBL" id="AMCI01001779">
    <property type="protein sequence ID" value="EJX04520.1"/>
    <property type="molecule type" value="Genomic_DNA"/>
</dbReference>
<dbReference type="InterPro" id="IPR036196">
    <property type="entry name" value="Ptyr_pPase_sf"/>
</dbReference>
<dbReference type="PANTHER" id="PTHR47439">
    <property type="entry name" value="LOW MOLECULAR WEIGHT PHOSPHOTYROSINE PROTEIN PHOSPHATASE-RELATED"/>
    <property type="match status" value="1"/>
</dbReference>
<organism evidence="4">
    <name type="scientific">gut metagenome</name>
    <dbReference type="NCBI Taxonomy" id="749906"/>
    <lineage>
        <taxon>unclassified sequences</taxon>
        <taxon>metagenomes</taxon>
        <taxon>organismal metagenomes</taxon>
    </lineage>
</organism>
<evidence type="ECO:0000256" key="2">
    <source>
        <dbReference type="ARBA" id="ARBA00022801"/>
    </source>
</evidence>
<reference evidence="4" key="1">
    <citation type="journal article" date="2012" name="PLoS ONE">
        <title>Gene sets for utilization of primary and secondary nutrition supplies in the distal gut of endangered iberian lynx.</title>
        <authorList>
            <person name="Alcaide M."/>
            <person name="Messina E."/>
            <person name="Richter M."/>
            <person name="Bargiela R."/>
            <person name="Peplies J."/>
            <person name="Huws S.A."/>
            <person name="Newbold C.J."/>
            <person name="Golyshin P.N."/>
            <person name="Simon M.A."/>
            <person name="Lopez G."/>
            <person name="Yakimov M.M."/>
            <person name="Ferrer M."/>
        </authorList>
    </citation>
    <scope>NUCLEOTIDE SEQUENCE</scope>
</reference>
<dbReference type="AlphaFoldDB" id="J9GVF4"/>
<dbReference type="Gene3D" id="3.40.50.2300">
    <property type="match status" value="1"/>
</dbReference>
<dbReference type="InterPro" id="IPR017867">
    <property type="entry name" value="Tyr_phospatase_low_mol_wt"/>
</dbReference>
<dbReference type="PRINTS" id="PR00719">
    <property type="entry name" value="LMWPTPASE"/>
</dbReference>
<proteinExistence type="inferred from homology"/>
<evidence type="ECO:0000313" key="4">
    <source>
        <dbReference type="EMBL" id="EJX04520.1"/>
    </source>
</evidence>
<dbReference type="SUPFAM" id="SSF52788">
    <property type="entry name" value="Phosphotyrosine protein phosphatases I"/>
    <property type="match status" value="1"/>
</dbReference>
<dbReference type="InterPro" id="IPR052995">
    <property type="entry name" value="LMW-PTP"/>
</dbReference>
<accession>J9GVF4</accession>
<dbReference type="CDD" id="cd16343">
    <property type="entry name" value="LMWPTP"/>
    <property type="match status" value="1"/>
</dbReference>
<feature type="domain" description="Phosphotyrosine protein phosphatase I" evidence="3">
    <location>
        <begin position="2"/>
        <end position="153"/>
    </location>
</feature>
<keyword evidence="2" id="KW-0378">Hydrolase</keyword>
<dbReference type="SMART" id="SM00226">
    <property type="entry name" value="LMWPc"/>
    <property type="match status" value="1"/>
</dbReference>
<name>J9GVF4_9ZZZZ</name>
<dbReference type="GO" id="GO:0004725">
    <property type="term" value="F:protein tyrosine phosphatase activity"/>
    <property type="evidence" value="ECO:0007669"/>
    <property type="project" value="InterPro"/>
</dbReference>
<evidence type="ECO:0000259" key="3">
    <source>
        <dbReference type="SMART" id="SM00226"/>
    </source>
</evidence>
<gene>
    <name evidence="4" type="ORF">EVA_07371</name>
</gene>
<protein>
    <submittedName>
        <fullName evidence="4">Phosphotyrosine protein phosphatase</fullName>
    </submittedName>
</protein>
<sequence length="158" mass="18343">MKSILFVCLGNICRSCTAEEIFRVKATQAGKVEQFDIDSAGLINYHEGELPDERMRRTAARYGYQLVHRSRPACTADFERFDYIVAMDHKNHEKLERMAPTPQQRNKIVLMANFLTAQKKNFTYIPDPYYGTARDFELVVELLEEACDELLRQVSKEN</sequence>
<comment type="caution">
    <text evidence="4">The sequence shown here is derived from an EMBL/GenBank/DDBJ whole genome shotgun (WGS) entry which is preliminary data.</text>
</comment>
<dbReference type="Pfam" id="PF01451">
    <property type="entry name" value="LMWPc"/>
    <property type="match status" value="1"/>
</dbReference>
<dbReference type="InterPro" id="IPR023485">
    <property type="entry name" value="Ptyr_pPase"/>
</dbReference>
<comment type="similarity">
    <text evidence="1">Belongs to the low molecular weight phosphotyrosine protein phosphatase family.</text>
</comment>
<dbReference type="PANTHER" id="PTHR47439:SF1">
    <property type="entry name" value="ACID PHOSPHATASE"/>
    <property type="match status" value="1"/>
</dbReference>
<evidence type="ECO:0000256" key="1">
    <source>
        <dbReference type="ARBA" id="ARBA00011063"/>
    </source>
</evidence>